<accession>A0ABV8P3U5</accession>
<organism evidence="2 3">
    <name type="scientific">Candidimonas humi</name>
    <dbReference type="NCBI Taxonomy" id="683355"/>
    <lineage>
        <taxon>Bacteria</taxon>
        <taxon>Pseudomonadati</taxon>
        <taxon>Pseudomonadota</taxon>
        <taxon>Betaproteobacteria</taxon>
        <taxon>Burkholderiales</taxon>
        <taxon>Alcaligenaceae</taxon>
        <taxon>Candidimonas</taxon>
    </lineage>
</organism>
<dbReference type="PROSITE" id="PS51163">
    <property type="entry name" value="YRDC"/>
    <property type="match status" value="1"/>
</dbReference>
<dbReference type="PANTHER" id="PTHR42828:SF3">
    <property type="entry name" value="THREONYLCARBAMOYL-AMP SYNTHASE"/>
    <property type="match status" value="1"/>
</dbReference>
<dbReference type="InterPro" id="IPR006070">
    <property type="entry name" value="Sua5-like_dom"/>
</dbReference>
<dbReference type="Pfam" id="PF01300">
    <property type="entry name" value="Sua5_yciO_yrdC"/>
    <property type="match status" value="1"/>
</dbReference>
<sequence>MAQFFVVHPDNPQSRLLRQAGQLLADGGLVAVPTDSSYAVLARLDDKAAADALRRLRGLDDRHHLTLLCRDLAEIGHFARVDNRQYRLLKMATPGPWTFILEATREVPRRVSHPSRKTIGIRVPDHKVALGLIESAGSPLMSTTLIPEGEDEPLNDAEEIRQRYGNQLAAIIDSGPCPLMPTTVIDLTGEAPEVVRRGQGNLAALGLS</sequence>
<evidence type="ECO:0000259" key="1">
    <source>
        <dbReference type="PROSITE" id="PS51163"/>
    </source>
</evidence>
<name>A0ABV8P3U5_9BURK</name>
<gene>
    <name evidence="2" type="ORF">ACFOY1_15270</name>
</gene>
<dbReference type="RefSeq" id="WP_217965830.1">
    <property type="nucleotide sequence ID" value="NZ_JAHTBN010000008.1"/>
</dbReference>
<dbReference type="PANTHER" id="PTHR42828">
    <property type="entry name" value="DHBP SYNTHASE RIBB-LIKE ALPHA/BETA DOMAIN-CONTAINING PROTEIN"/>
    <property type="match status" value="1"/>
</dbReference>
<comment type="caution">
    <text evidence="2">The sequence shown here is derived from an EMBL/GenBank/DDBJ whole genome shotgun (WGS) entry which is preliminary data.</text>
</comment>
<dbReference type="NCBIfam" id="TIGR00057">
    <property type="entry name" value="L-threonylcarbamoyladenylate synthase"/>
    <property type="match status" value="1"/>
</dbReference>
<evidence type="ECO:0000313" key="3">
    <source>
        <dbReference type="Proteomes" id="UP001595848"/>
    </source>
</evidence>
<feature type="domain" description="YrdC-like" evidence="1">
    <location>
        <begin position="14"/>
        <end position="200"/>
    </location>
</feature>
<keyword evidence="2" id="KW-0548">Nucleotidyltransferase</keyword>
<dbReference type="Proteomes" id="UP001595848">
    <property type="component" value="Unassembled WGS sequence"/>
</dbReference>
<keyword evidence="3" id="KW-1185">Reference proteome</keyword>
<dbReference type="GO" id="GO:0061710">
    <property type="term" value="F:L-threonylcarbamoyladenylate synthase"/>
    <property type="evidence" value="ECO:0007669"/>
    <property type="project" value="UniProtKB-EC"/>
</dbReference>
<dbReference type="InterPro" id="IPR052532">
    <property type="entry name" value="SUA5_domain"/>
</dbReference>
<dbReference type="EMBL" id="JBHSBV010000005">
    <property type="protein sequence ID" value="MFC4202317.1"/>
    <property type="molecule type" value="Genomic_DNA"/>
</dbReference>
<protein>
    <submittedName>
        <fullName evidence="2">L-threonylcarbamoyladenylate synthase</fullName>
        <ecNumber evidence="2">2.7.7.87</ecNumber>
    </submittedName>
</protein>
<dbReference type="EC" id="2.7.7.87" evidence="2"/>
<keyword evidence="2" id="KW-0808">Transferase</keyword>
<reference evidence="3" key="1">
    <citation type="journal article" date="2019" name="Int. J. Syst. Evol. Microbiol.">
        <title>The Global Catalogue of Microorganisms (GCM) 10K type strain sequencing project: providing services to taxonomists for standard genome sequencing and annotation.</title>
        <authorList>
            <consortium name="The Broad Institute Genomics Platform"/>
            <consortium name="The Broad Institute Genome Sequencing Center for Infectious Disease"/>
            <person name="Wu L."/>
            <person name="Ma J."/>
        </authorList>
    </citation>
    <scope>NUCLEOTIDE SEQUENCE [LARGE SCALE GENOMIC DNA]</scope>
    <source>
        <strain evidence="3">LMG 24813</strain>
    </source>
</reference>
<evidence type="ECO:0000313" key="2">
    <source>
        <dbReference type="EMBL" id="MFC4202317.1"/>
    </source>
</evidence>
<proteinExistence type="predicted"/>